<dbReference type="InterPro" id="IPR045851">
    <property type="entry name" value="AMP-bd_C_sf"/>
</dbReference>
<protein>
    <submittedName>
        <fullName evidence="5">AMP-binding protein</fullName>
    </submittedName>
</protein>
<reference evidence="5" key="1">
    <citation type="submission" date="2022-04" db="EMBL/GenBank/DDBJ databases">
        <title>Desulfatitalea alkaliphila sp. nov., a novel anaerobic sulfate-reducing bacterium isolated from terrestrial mud volcano, Taman Peninsula, Russia.</title>
        <authorList>
            <person name="Khomyakova M.A."/>
            <person name="Merkel A.Y."/>
            <person name="Slobodkin A.I."/>
        </authorList>
    </citation>
    <scope>NUCLEOTIDE SEQUENCE</scope>
    <source>
        <strain evidence="5">M08but</strain>
    </source>
</reference>
<gene>
    <name evidence="5" type="ORF">MRX98_06105</name>
</gene>
<dbReference type="Gene3D" id="3.40.50.12780">
    <property type="entry name" value="N-terminal domain of ligase-like"/>
    <property type="match status" value="1"/>
</dbReference>
<sequence length="501" mass="54836">MNLAHLPGKEIERFGEHVSTIFGERQFTNVEMRRKSAQLANALKSLGVGKGDRVIIQMPNCPEVLQSFTAVYSLGAVVVPINFMVGDAETAFIYQDTGASTVISNKMFLPKIETCRKEAPELRNIILTDPEVPEGTLSYHALCDAQPDAIEIAAVGDDDLAALIYTAGTTGQPKGVMHTHGSLLANAEMQQATLNLPSGMTSVLVLPLCHSYGIASMNFGMLVGGGCSVVLDSFDIDKVFAAIEKYKANMIGAVPTMYIFMLLHPDPKKYDLSSMKYWICGSAPLTLETWERFKATFGFEIIEGWGLTEAGANNAVNPFEGKKKIGSIGLPMKGTKMKVVDDQGIVVPPGTQGEILISGPMLMQGYWQKPEESAKVLRDGWLYTGDVGYQDEEGYFFITERKKDIIIKGGENIAPREVEEVLYSHSKVSEAAVVGMPDEVYGENIKAFVVLLPGETATAEEIIEYAQTKLKKFKSPKEVVFLDALPKSLVGKILRKELRKM</sequence>
<dbReference type="Pfam" id="PF13193">
    <property type="entry name" value="AMP-binding_C"/>
    <property type="match status" value="1"/>
</dbReference>
<dbReference type="SUPFAM" id="SSF56801">
    <property type="entry name" value="Acetyl-CoA synthetase-like"/>
    <property type="match status" value="1"/>
</dbReference>
<dbReference type="GO" id="GO:0016878">
    <property type="term" value="F:acid-thiol ligase activity"/>
    <property type="evidence" value="ECO:0007669"/>
    <property type="project" value="UniProtKB-ARBA"/>
</dbReference>
<evidence type="ECO:0000259" key="4">
    <source>
        <dbReference type="Pfam" id="PF13193"/>
    </source>
</evidence>
<dbReference type="AlphaFoldDB" id="A0AA41R3K1"/>
<proteinExistence type="inferred from homology"/>
<name>A0AA41R3K1_9BACT</name>
<dbReference type="InterPro" id="IPR050237">
    <property type="entry name" value="ATP-dep_AMP-bd_enzyme"/>
</dbReference>
<feature type="domain" description="AMP-dependent synthetase/ligase" evidence="3">
    <location>
        <begin position="11"/>
        <end position="367"/>
    </location>
</feature>
<keyword evidence="2" id="KW-0436">Ligase</keyword>
<dbReference type="PANTHER" id="PTHR43767">
    <property type="entry name" value="LONG-CHAIN-FATTY-ACID--COA LIGASE"/>
    <property type="match status" value="1"/>
</dbReference>
<evidence type="ECO:0000313" key="5">
    <source>
        <dbReference type="EMBL" id="MCJ8500141.1"/>
    </source>
</evidence>
<dbReference type="InterPro" id="IPR000873">
    <property type="entry name" value="AMP-dep_synth/lig_dom"/>
</dbReference>
<dbReference type="EMBL" id="JALJRB010000005">
    <property type="protein sequence ID" value="MCJ8500141.1"/>
    <property type="molecule type" value="Genomic_DNA"/>
</dbReference>
<evidence type="ECO:0000256" key="1">
    <source>
        <dbReference type="ARBA" id="ARBA00006432"/>
    </source>
</evidence>
<evidence type="ECO:0000256" key="2">
    <source>
        <dbReference type="ARBA" id="ARBA00022598"/>
    </source>
</evidence>
<feature type="domain" description="AMP-binding enzyme C-terminal" evidence="4">
    <location>
        <begin position="417"/>
        <end position="492"/>
    </location>
</feature>
<evidence type="ECO:0000313" key="6">
    <source>
        <dbReference type="Proteomes" id="UP001165427"/>
    </source>
</evidence>
<dbReference type="RefSeq" id="WP_246903959.1">
    <property type="nucleotide sequence ID" value="NZ_JALJRB010000005.1"/>
</dbReference>
<dbReference type="InterPro" id="IPR042099">
    <property type="entry name" value="ANL_N_sf"/>
</dbReference>
<dbReference type="PANTHER" id="PTHR43767:SF1">
    <property type="entry name" value="NONRIBOSOMAL PEPTIDE SYNTHASE PES1 (EUROFUNG)-RELATED"/>
    <property type="match status" value="1"/>
</dbReference>
<comment type="similarity">
    <text evidence="1">Belongs to the ATP-dependent AMP-binding enzyme family.</text>
</comment>
<dbReference type="Proteomes" id="UP001165427">
    <property type="component" value="Unassembled WGS sequence"/>
</dbReference>
<evidence type="ECO:0000259" key="3">
    <source>
        <dbReference type="Pfam" id="PF00501"/>
    </source>
</evidence>
<accession>A0AA41R3K1</accession>
<dbReference type="Gene3D" id="3.30.300.30">
    <property type="match status" value="1"/>
</dbReference>
<dbReference type="FunFam" id="3.30.300.30:FF:000008">
    <property type="entry name" value="2,3-dihydroxybenzoate-AMP ligase"/>
    <property type="match status" value="1"/>
</dbReference>
<dbReference type="PROSITE" id="PS00455">
    <property type="entry name" value="AMP_BINDING"/>
    <property type="match status" value="1"/>
</dbReference>
<dbReference type="Pfam" id="PF00501">
    <property type="entry name" value="AMP-binding"/>
    <property type="match status" value="1"/>
</dbReference>
<organism evidence="5 6">
    <name type="scientific">Desulfatitalea alkaliphila</name>
    <dbReference type="NCBI Taxonomy" id="2929485"/>
    <lineage>
        <taxon>Bacteria</taxon>
        <taxon>Pseudomonadati</taxon>
        <taxon>Thermodesulfobacteriota</taxon>
        <taxon>Desulfobacteria</taxon>
        <taxon>Desulfobacterales</taxon>
        <taxon>Desulfosarcinaceae</taxon>
        <taxon>Desulfatitalea</taxon>
    </lineage>
</organism>
<comment type="caution">
    <text evidence="5">The sequence shown here is derived from an EMBL/GenBank/DDBJ whole genome shotgun (WGS) entry which is preliminary data.</text>
</comment>
<keyword evidence="6" id="KW-1185">Reference proteome</keyword>
<dbReference type="InterPro" id="IPR025110">
    <property type="entry name" value="AMP-bd_C"/>
</dbReference>
<dbReference type="InterPro" id="IPR020845">
    <property type="entry name" value="AMP-binding_CS"/>
</dbReference>